<proteinExistence type="predicted"/>
<name>A0ABV6QMJ4_9ACTN</name>
<gene>
    <name evidence="2" type="ORF">ACFFGN_17385</name>
</gene>
<dbReference type="Pfam" id="PF01636">
    <property type="entry name" value="APH"/>
    <property type="match status" value="1"/>
</dbReference>
<dbReference type="PANTHER" id="PTHR21310">
    <property type="entry name" value="AMINOGLYCOSIDE PHOSPHOTRANSFERASE-RELATED-RELATED"/>
    <property type="match status" value="1"/>
</dbReference>
<dbReference type="InterPro" id="IPR051678">
    <property type="entry name" value="AGP_Transferase"/>
</dbReference>
<evidence type="ECO:0000259" key="1">
    <source>
        <dbReference type="Pfam" id="PF01636"/>
    </source>
</evidence>
<evidence type="ECO:0000313" key="3">
    <source>
        <dbReference type="Proteomes" id="UP001589890"/>
    </source>
</evidence>
<feature type="domain" description="Aminoglycoside phosphotransferase" evidence="1">
    <location>
        <begin position="13"/>
        <end position="213"/>
    </location>
</feature>
<dbReference type="PANTHER" id="PTHR21310:SF15">
    <property type="entry name" value="AMINOGLYCOSIDE PHOSPHOTRANSFERASE DOMAIN-CONTAINING PROTEIN"/>
    <property type="match status" value="1"/>
</dbReference>
<dbReference type="RefSeq" id="WP_380048681.1">
    <property type="nucleotide sequence ID" value="NZ_JBHLTC010000018.1"/>
</dbReference>
<keyword evidence="3" id="KW-1185">Reference proteome</keyword>
<dbReference type="SUPFAM" id="SSF56112">
    <property type="entry name" value="Protein kinase-like (PK-like)"/>
    <property type="match status" value="1"/>
</dbReference>
<comment type="caution">
    <text evidence="2">The sequence shown here is derived from an EMBL/GenBank/DDBJ whole genome shotgun (WGS) entry which is preliminary data.</text>
</comment>
<protein>
    <submittedName>
        <fullName evidence="2">Phosphotransferase</fullName>
    </submittedName>
</protein>
<dbReference type="Gene3D" id="3.90.1200.10">
    <property type="match status" value="1"/>
</dbReference>
<dbReference type="InterPro" id="IPR011009">
    <property type="entry name" value="Kinase-like_dom_sf"/>
</dbReference>
<dbReference type="InterPro" id="IPR002575">
    <property type="entry name" value="Aminoglycoside_PTrfase"/>
</dbReference>
<dbReference type="Gene3D" id="3.30.200.20">
    <property type="entry name" value="Phosphorylase Kinase, domain 1"/>
    <property type="match status" value="1"/>
</dbReference>
<accession>A0ABV6QMJ4</accession>
<dbReference type="Proteomes" id="UP001589890">
    <property type="component" value="Unassembled WGS sequence"/>
</dbReference>
<organism evidence="2 3">
    <name type="scientific">Kribbella deserti</name>
    <dbReference type="NCBI Taxonomy" id="1926257"/>
    <lineage>
        <taxon>Bacteria</taxon>
        <taxon>Bacillati</taxon>
        <taxon>Actinomycetota</taxon>
        <taxon>Actinomycetes</taxon>
        <taxon>Propionibacteriales</taxon>
        <taxon>Kribbellaceae</taxon>
        <taxon>Kribbella</taxon>
    </lineage>
</organism>
<reference evidence="2 3" key="1">
    <citation type="submission" date="2024-09" db="EMBL/GenBank/DDBJ databases">
        <authorList>
            <person name="Sun Q."/>
            <person name="Mori K."/>
        </authorList>
    </citation>
    <scope>NUCLEOTIDE SEQUENCE [LARGE SCALE GENOMIC DNA]</scope>
    <source>
        <strain evidence="2 3">CGMCC 1.15906</strain>
    </source>
</reference>
<sequence length="245" mass="27050">MTIDDNGWDSRAWTDGHWLYREPRRPEVTPRLQAEAVLLPWLAPHLPLPVPVPELTASGVRHRLLLGQPLEDAPVGEALGRFLCALHGVDPVEAVKHSAEDYETAQADRRAVQARMAAEVLPRLPAAYRARGEDLLAEVAEVPSDGRLIHADLGPEHILVTDTQVTGVIDWTDAHIGDPALDLAWLLHGAPRVIAEGVARTYSPTPYLRDRARAWHRLGPWYAVLHALDHNHPTAEPLASVTARL</sequence>
<dbReference type="EMBL" id="JBHLTC010000018">
    <property type="protein sequence ID" value="MFC0625854.1"/>
    <property type="molecule type" value="Genomic_DNA"/>
</dbReference>
<evidence type="ECO:0000313" key="2">
    <source>
        <dbReference type="EMBL" id="MFC0625854.1"/>
    </source>
</evidence>